<keyword evidence="5" id="KW-1185">Reference proteome</keyword>
<organism evidence="3">
    <name type="scientific">Brachypodium distachyon</name>
    <name type="common">Purple false brome</name>
    <name type="synonym">Trachynia distachya</name>
    <dbReference type="NCBI Taxonomy" id="15368"/>
    <lineage>
        <taxon>Eukaryota</taxon>
        <taxon>Viridiplantae</taxon>
        <taxon>Streptophyta</taxon>
        <taxon>Embryophyta</taxon>
        <taxon>Tracheophyta</taxon>
        <taxon>Spermatophyta</taxon>
        <taxon>Magnoliopsida</taxon>
        <taxon>Liliopsida</taxon>
        <taxon>Poales</taxon>
        <taxon>Poaceae</taxon>
        <taxon>BOP clade</taxon>
        <taxon>Pooideae</taxon>
        <taxon>Stipodae</taxon>
        <taxon>Brachypodieae</taxon>
        <taxon>Brachypodium</taxon>
    </lineage>
</organism>
<dbReference type="EnsemblPlants" id="KQJ89507">
    <property type="protein sequence ID" value="KQJ89507"/>
    <property type="gene ID" value="BRADI_4g26112v3"/>
</dbReference>
<dbReference type="GO" id="GO:0030246">
    <property type="term" value="F:carbohydrate binding"/>
    <property type="evidence" value="ECO:0007669"/>
    <property type="project" value="UniProtKB-KW"/>
</dbReference>
<keyword evidence="1" id="KW-0430">Lectin</keyword>
<dbReference type="SMART" id="SM00915">
    <property type="entry name" value="Jacalin"/>
    <property type="match status" value="1"/>
</dbReference>
<dbReference type="InterPro" id="IPR001229">
    <property type="entry name" value="Jacalin-like_lectin_dom"/>
</dbReference>
<reference evidence="4" key="3">
    <citation type="submission" date="2018-08" db="UniProtKB">
        <authorList>
            <consortium name="EnsemblPlants"/>
        </authorList>
    </citation>
    <scope>IDENTIFICATION</scope>
    <source>
        <strain evidence="4">cv. Bd21</strain>
    </source>
</reference>
<dbReference type="SUPFAM" id="SSF51101">
    <property type="entry name" value="Mannose-binding lectins"/>
    <property type="match status" value="1"/>
</dbReference>
<evidence type="ECO:0000256" key="1">
    <source>
        <dbReference type="ARBA" id="ARBA00022734"/>
    </source>
</evidence>
<sequence length="146" mass="15623">MAIVGGTGEFAYAQGVISFNKIQLAEGNVRELNTPERLETVTIRSGVVVDSLAFSFVDQAGGQHTVSPWGDHEGMTKTREDDIEYNVIASLTIVTNVKPYGPFGIPQSTHFSVPIQEGGSIVGFFACAGKYVEALGVYARPPSVQN</sequence>
<dbReference type="Proteomes" id="UP000008810">
    <property type="component" value="Chromosome 4"/>
</dbReference>
<evidence type="ECO:0000313" key="4">
    <source>
        <dbReference type="EnsemblPlants" id="KQJ89507"/>
    </source>
</evidence>
<reference evidence="3 4" key="1">
    <citation type="journal article" date="2010" name="Nature">
        <title>Genome sequencing and analysis of the model grass Brachypodium distachyon.</title>
        <authorList>
            <consortium name="International Brachypodium Initiative"/>
        </authorList>
    </citation>
    <scope>NUCLEOTIDE SEQUENCE [LARGE SCALE GENOMIC DNA]</scope>
    <source>
        <strain evidence="3 4">Bd21</strain>
    </source>
</reference>
<dbReference type="PANTHER" id="PTHR46506">
    <property type="entry name" value="OS05G0143600 PROTEIN"/>
    <property type="match status" value="1"/>
</dbReference>
<dbReference type="Gramene" id="KQJ89507">
    <property type="protein sequence ID" value="KQJ89507"/>
    <property type="gene ID" value="BRADI_4g26112v3"/>
</dbReference>
<dbReference type="Gene3D" id="2.100.10.30">
    <property type="entry name" value="Jacalin-like lectin domain"/>
    <property type="match status" value="2"/>
</dbReference>
<reference evidence="3" key="2">
    <citation type="submission" date="2017-06" db="EMBL/GenBank/DDBJ databases">
        <title>WGS assembly of Brachypodium distachyon.</title>
        <authorList>
            <consortium name="The International Brachypodium Initiative"/>
            <person name="Lucas S."/>
            <person name="Harmon-Smith M."/>
            <person name="Lail K."/>
            <person name="Tice H."/>
            <person name="Grimwood J."/>
            <person name="Bruce D."/>
            <person name="Barry K."/>
            <person name="Shu S."/>
            <person name="Lindquist E."/>
            <person name="Wang M."/>
            <person name="Pitluck S."/>
            <person name="Vogel J.P."/>
            <person name="Garvin D.F."/>
            <person name="Mockler T.C."/>
            <person name="Schmutz J."/>
            <person name="Rokhsar D."/>
            <person name="Bevan M.W."/>
        </authorList>
    </citation>
    <scope>NUCLEOTIDE SEQUENCE</scope>
    <source>
        <strain evidence="3">Bd21</strain>
    </source>
</reference>
<dbReference type="Pfam" id="PF01419">
    <property type="entry name" value="Jacalin"/>
    <property type="match status" value="1"/>
</dbReference>
<evidence type="ECO:0000259" key="2">
    <source>
        <dbReference type="PROSITE" id="PS51752"/>
    </source>
</evidence>
<dbReference type="InParanoid" id="A0A0Q3HMV7"/>
<proteinExistence type="predicted"/>
<protein>
    <recommendedName>
        <fullName evidence="2">Jacalin-type lectin domain-containing protein</fullName>
    </recommendedName>
</protein>
<dbReference type="AlphaFoldDB" id="A0A0Q3HMV7"/>
<dbReference type="EMBL" id="CM000883">
    <property type="protein sequence ID" value="KQJ89507.1"/>
    <property type="molecule type" value="Genomic_DNA"/>
</dbReference>
<dbReference type="OrthoDB" id="693107at2759"/>
<dbReference type="InterPro" id="IPR033734">
    <property type="entry name" value="Jacalin-like_lectin_dom_plant"/>
</dbReference>
<accession>A0A0Q3HMV7</accession>
<dbReference type="CDD" id="cd09612">
    <property type="entry name" value="Jacalin"/>
    <property type="match status" value="1"/>
</dbReference>
<dbReference type="InterPro" id="IPR036404">
    <property type="entry name" value="Jacalin-like_lectin_dom_sf"/>
</dbReference>
<evidence type="ECO:0000313" key="3">
    <source>
        <dbReference type="EMBL" id="KQJ89507.1"/>
    </source>
</evidence>
<name>A0A0Q3HMV7_BRADI</name>
<evidence type="ECO:0000313" key="5">
    <source>
        <dbReference type="Proteomes" id="UP000008810"/>
    </source>
</evidence>
<dbReference type="PROSITE" id="PS51752">
    <property type="entry name" value="JACALIN_LECTIN"/>
    <property type="match status" value="1"/>
</dbReference>
<feature type="domain" description="Jacalin-type lectin" evidence="2">
    <location>
        <begin position="1"/>
        <end position="141"/>
    </location>
</feature>
<gene>
    <name evidence="3" type="ORF">BRADI_4g26112v3</name>
</gene>